<comment type="caution">
    <text evidence="1">The sequence shown here is derived from an EMBL/GenBank/DDBJ whole genome shotgun (WGS) entry which is preliminary data.</text>
</comment>
<evidence type="ECO:0000313" key="2">
    <source>
        <dbReference type="Proteomes" id="UP000275076"/>
    </source>
</evidence>
<dbReference type="EMBL" id="RBVX01000004">
    <property type="protein sequence ID" value="RSL34259.1"/>
    <property type="molecule type" value="Genomic_DNA"/>
</dbReference>
<gene>
    <name evidence="1" type="ORF">D7Z54_06795</name>
</gene>
<proteinExistence type="predicted"/>
<protein>
    <submittedName>
        <fullName evidence="1">Uncharacterized protein</fullName>
    </submittedName>
</protein>
<dbReference type="AlphaFoldDB" id="A0A428N7B0"/>
<name>A0A428N7B0_9BACI</name>
<reference evidence="1 2" key="1">
    <citation type="submission" date="2018-10" db="EMBL/GenBank/DDBJ databases">
        <title>Draft genome sequence of Bacillus salarius IM0101, isolated from a hypersaline soil in Inner Mongolia, China.</title>
        <authorList>
            <person name="Yamprayoonswat W."/>
            <person name="Boonvisut S."/>
            <person name="Jumpathong W."/>
            <person name="Sittihan S."/>
            <person name="Ruangsuj P."/>
            <person name="Wanthongcharoen S."/>
            <person name="Thongpramul N."/>
            <person name="Pimmason S."/>
            <person name="Yu B."/>
            <person name="Yasawong M."/>
        </authorList>
    </citation>
    <scope>NUCLEOTIDE SEQUENCE [LARGE SCALE GENOMIC DNA]</scope>
    <source>
        <strain evidence="1 2">IM0101</strain>
    </source>
</reference>
<accession>A0A428N7B0</accession>
<evidence type="ECO:0000313" key="1">
    <source>
        <dbReference type="EMBL" id="RSL34259.1"/>
    </source>
</evidence>
<sequence>MNRYTGRSELRTGAFFSADSLCLLWKREFPLQNTEWKAPAFNKGGTAIYIVPSAKEGAFFIENVYILRLPCLA</sequence>
<keyword evidence="2" id="KW-1185">Reference proteome</keyword>
<dbReference type="Proteomes" id="UP000275076">
    <property type="component" value="Unassembled WGS sequence"/>
</dbReference>
<organism evidence="1 2">
    <name type="scientific">Salibacterium salarium</name>
    <dbReference type="NCBI Taxonomy" id="284579"/>
    <lineage>
        <taxon>Bacteria</taxon>
        <taxon>Bacillati</taxon>
        <taxon>Bacillota</taxon>
        <taxon>Bacilli</taxon>
        <taxon>Bacillales</taxon>
        <taxon>Bacillaceae</taxon>
    </lineage>
</organism>